<dbReference type="InterPro" id="IPR050399">
    <property type="entry name" value="HPr"/>
</dbReference>
<evidence type="ECO:0000313" key="6">
    <source>
        <dbReference type="EMBL" id="MTJ03811.1"/>
    </source>
</evidence>
<dbReference type="PROSITE" id="PS00589">
    <property type="entry name" value="PTS_HPR_SER"/>
    <property type="match status" value="1"/>
</dbReference>
<proteinExistence type="inferred from homology"/>
<evidence type="ECO:0000313" key="7">
    <source>
        <dbReference type="Proteomes" id="UP000483078"/>
    </source>
</evidence>
<dbReference type="InterPro" id="IPR035895">
    <property type="entry name" value="HPr-like_sf"/>
</dbReference>
<evidence type="ECO:0000256" key="3">
    <source>
        <dbReference type="ARBA" id="ARBA00022490"/>
    </source>
</evidence>
<sequence length="92" mass="9596">MSDIIHRSLEIVNEKGLHARAAAKLVEVVEGFDAEAEVSRDGQYASGDSIMGLLMLAASRGTSIEVSTSGPDAEALADALQALVADCFGEDM</sequence>
<dbReference type="InterPro" id="IPR002114">
    <property type="entry name" value="PTS_HPr_Ser_P_site"/>
</dbReference>
<dbReference type="PROSITE" id="PS51350">
    <property type="entry name" value="PTS_HPR_DOM"/>
    <property type="match status" value="1"/>
</dbReference>
<dbReference type="InterPro" id="IPR001020">
    <property type="entry name" value="PTS_HPr_His_P_site"/>
</dbReference>
<accession>A0A7C9H9Y1</accession>
<dbReference type="EMBL" id="VENJ01000004">
    <property type="protein sequence ID" value="MTJ03811.1"/>
    <property type="molecule type" value="Genomic_DNA"/>
</dbReference>
<dbReference type="NCBIfam" id="TIGR01003">
    <property type="entry name" value="PTS_HPr_family"/>
    <property type="match status" value="1"/>
</dbReference>
<dbReference type="PANTHER" id="PTHR33705:SF2">
    <property type="entry name" value="PHOSPHOCARRIER PROTEIN NPR"/>
    <property type="match status" value="1"/>
</dbReference>
<dbReference type="InterPro" id="IPR000032">
    <property type="entry name" value="HPr-like"/>
</dbReference>
<dbReference type="CDD" id="cd00367">
    <property type="entry name" value="PTS-HPr_like"/>
    <property type="match status" value="1"/>
</dbReference>
<gene>
    <name evidence="6" type="ORF">FH759_03820</name>
</gene>
<comment type="caution">
    <text evidence="6">The sequence shown here is derived from an EMBL/GenBank/DDBJ whole genome shotgun (WGS) entry which is preliminary data.</text>
</comment>
<dbReference type="RefSeq" id="WP_026758181.1">
    <property type="nucleotide sequence ID" value="NZ_VENJ01000004.1"/>
</dbReference>
<feature type="domain" description="HPr" evidence="5">
    <location>
        <begin position="4"/>
        <end position="91"/>
    </location>
</feature>
<keyword evidence="4" id="KW-0598">Phosphotransferase system</keyword>
<dbReference type="PRINTS" id="PR00107">
    <property type="entry name" value="PHOSPHOCPHPR"/>
</dbReference>
<dbReference type="GO" id="GO:0009401">
    <property type="term" value="P:phosphoenolpyruvate-dependent sugar phosphotransferase system"/>
    <property type="evidence" value="ECO:0007669"/>
    <property type="project" value="UniProtKB-KW"/>
</dbReference>
<evidence type="ECO:0000259" key="5">
    <source>
        <dbReference type="PROSITE" id="PS51350"/>
    </source>
</evidence>
<dbReference type="Gene3D" id="3.30.1340.10">
    <property type="entry name" value="HPr-like"/>
    <property type="match status" value="1"/>
</dbReference>
<name>A0A7C9H9Y1_9RHOB</name>
<dbReference type="PROSITE" id="PS00369">
    <property type="entry name" value="PTS_HPR_HIS"/>
    <property type="match status" value="1"/>
</dbReference>
<comment type="subcellular location">
    <subcellularLocation>
        <location evidence="1">Cytoplasm</location>
    </subcellularLocation>
</comment>
<reference evidence="6 7" key="1">
    <citation type="submission" date="2019-06" db="EMBL/GenBank/DDBJ databases">
        <title>Enrichment of Autotrophic Halophilic Microorganisms from Red Sea Brine Pool Using Microbial Electrosynthesis System.</title>
        <authorList>
            <person name="Alqahtani M.F."/>
            <person name="Bajracharya S."/>
            <person name="Katuri K.P."/>
            <person name="Ali M."/>
            <person name="Saikaly P.E."/>
        </authorList>
    </citation>
    <scope>NUCLEOTIDE SEQUENCE [LARGE SCALE GENOMIC DNA]</scope>
    <source>
        <strain evidence="6">MES6</strain>
    </source>
</reference>
<evidence type="ECO:0000256" key="2">
    <source>
        <dbReference type="ARBA" id="ARBA00010736"/>
    </source>
</evidence>
<dbReference type="PANTHER" id="PTHR33705">
    <property type="entry name" value="PHOSPHOCARRIER PROTEIN HPR"/>
    <property type="match status" value="1"/>
</dbReference>
<evidence type="ECO:0000256" key="1">
    <source>
        <dbReference type="ARBA" id="ARBA00004496"/>
    </source>
</evidence>
<keyword evidence="3" id="KW-0963">Cytoplasm</keyword>
<dbReference type="AlphaFoldDB" id="A0A7C9H9Y1"/>
<protein>
    <submittedName>
        <fullName evidence="6">HPr family phosphocarrier protein</fullName>
    </submittedName>
</protein>
<dbReference type="GO" id="GO:0005737">
    <property type="term" value="C:cytoplasm"/>
    <property type="evidence" value="ECO:0007669"/>
    <property type="project" value="UniProtKB-SubCell"/>
</dbReference>
<dbReference type="Pfam" id="PF00381">
    <property type="entry name" value="PTS-HPr"/>
    <property type="match status" value="1"/>
</dbReference>
<dbReference type="SUPFAM" id="SSF55594">
    <property type="entry name" value="HPr-like"/>
    <property type="match status" value="1"/>
</dbReference>
<dbReference type="Proteomes" id="UP000483078">
    <property type="component" value="Unassembled WGS sequence"/>
</dbReference>
<organism evidence="6 7">
    <name type="scientific">Sediminimonas qiaohouensis</name>
    <dbReference type="NCBI Taxonomy" id="552061"/>
    <lineage>
        <taxon>Bacteria</taxon>
        <taxon>Pseudomonadati</taxon>
        <taxon>Pseudomonadota</taxon>
        <taxon>Alphaproteobacteria</taxon>
        <taxon>Rhodobacterales</taxon>
        <taxon>Roseobacteraceae</taxon>
        <taxon>Sediminimonas</taxon>
    </lineage>
</organism>
<evidence type="ECO:0000256" key="4">
    <source>
        <dbReference type="ARBA" id="ARBA00022683"/>
    </source>
</evidence>
<comment type="similarity">
    <text evidence="2">Belongs to the HPr family.</text>
</comment>